<evidence type="ECO:0000313" key="6">
    <source>
        <dbReference type="Proteomes" id="UP000178449"/>
    </source>
</evidence>
<reference evidence="5 6" key="1">
    <citation type="journal article" date="2016" name="Nat. Commun.">
        <title>Thousands of microbial genomes shed light on interconnected biogeochemical processes in an aquifer system.</title>
        <authorList>
            <person name="Anantharaman K."/>
            <person name="Brown C.T."/>
            <person name="Hug L.A."/>
            <person name="Sharon I."/>
            <person name="Castelle C.J."/>
            <person name="Probst A.J."/>
            <person name="Thomas B.C."/>
            <person name="Singh A."/>
            <person name="Wilkins M.J."/>
            <person name="Karaoz U."/>
            <person name="Brodie E.L."/>
            <person name="Williams K.H."/>
            <person name="Hubbard S.S."/>
            <person name="Banfield J.F."/>
        </authorList>
    </citation>
    <scope>NUCLEOTIDE SEQUENCE [LARGE SCALE GENOMIC DNA]</scope>
</reference>
<keyword evidence="2 4" id="KW-0547">Nucleotide-binding</keyword>
<dbReference type="Pfam" id="PF04107">
    <property type="entry name" value="GCS2"/>
    <property type="match status" value="1"/>
</dbReference>
<dbReference type="InterPro" id="IPR014746">
    <property type="entry name" value="Gln_synth/guanido_kin_cat_dom"/>
</dbReference>
<comment type="function">
    <text evidence="4">Catalyzes the synthesis of gamma-glutamylcysteine (gamma-GC).</text>
</comment>
<proteinExistence type="inferred from homology"/>
<dbReference type="GO" id="GO:0006750">
    <property type="term" value="P:glutathione biosynthetic process"/>
    <property type="evidence" value="ECO:0007669"/>
    <property type="project" value="UniProtKB-UniRule"/>
</dbReference>
<accession>A0A1F6G655</accession>
<sequence length="451" mass="51266">MEVTPIFSLAFMAFTQLTIDHFLEYFRQAEKPRAQWKLGLEQELIGYDADLKHRLTYEGHIRGVLEAFALRFGWKGYQEGAHLIGLKQYGSSITLEPGGQLELSCAPMQTIGEIDAFLKQYQIQLSEISQGRGIKWLSIGYDPISHPDQVGWVPKKRYQVMGEYLPPLGAGAHHMMKTTATAQSNLDYSSEADMIQKMRASTAFAPFVGILFGTSPFAKGQPAGCKSRRGWAWRNMSPQHTGFLDLIFEPDFGYRQYIEYILDVPMLVLERNGEIVDMRGVNFREFIKKGYQGLSPELADWPVQLGATFPVARLRNAIETRTCDAGPYAMLLGQAALWKGLLYCQTCLDWANEVIAQRGGGFFKELYEQSYCYGFTYLKEHKEYDRLMQEFLEQAQKGLERLGQGEEAYLALVKAIFESRFSLADQLLKGYAQGVSMDQLFEETDLYFARG</sequence>
<dbReference type="EMBL" id="MFNE01000047">
    <property type="protein sequence ID" value="OGG93598.1"/>
    <property type="molecule type" value="Genomic_DNA"/>
</dbReference>
<protein>
    <recommendedName>
        <fullName evidence="4">Glutamate--cysteine ligase</fullName>
        <ecNumber evidence="4">6.3.2.2</ecNumber>
    </recommendedName>
</protein>
<evidence type="ECO:0000256" key="4">
    <source>
        <dbReference type="PIRNR" id="PIRNR017901"/>
    </source>
</evidence>
<dbReference type="PANTHER" id="PTHR34378">
    <property type="entry name" value="GLUTAMATE--CYSTEINE LIGASE, CHLOROPLASTIC"/>
    <property type="match status" value="1"/>
</dbReference>
<keyword evidence="3 4" id="KW-0067">ATP-binding</keyword>
<dbReference type="PIRSF" id="PIRSF017901">
    <property type="entry name" value="GCL"/>
    <property type="match status" value="1"/>
</dbReference>
<dbReference type="PANTHER" id="PTHR34378:SF1">
    <property type="entry name" value="GLUTAMATE--CYSTEINE LIGASE, CHLOROPLASTIC"/>
    <property type="match status" value="1"/>
</dbReference>
<keyword evidence="1 4" id="KW-0436">Ligase</keyword>
<evidence type="ECO:0000256" key="1">
    <source>
        <dbReference type="ARBA" id="ARBA00022598"/>
    </source>
</evidence>
<dbReference type="Gene3D" id="3.30.590.20">
    <property type="match status" value="1"/>
</dbReference>
<dbReference type="SUPFAM" id="SSF55931">
    <property type="entry name" value="Glutamine synthetase/guanido kinase"/>
    <property type="match status" value="1"/>
</dbReference>
<dbReference type="GO" id="GO:0005524">
    <property type="term" value="F:ATP binding"/>
    <property type="evidence" value="ECO:0007669"/>
    <property type="project" value="UniProtKB-UniRule"/>
</dbReference>
<comment type="caution">
    <text evidence="5">The sequence shown here is derived from an EMBL/GenBank/DDBJ whole genome shotgun (WGS) entry which is preliminary data.</text>
</comment>
<comment type="similarity">
    <text evidence="4">Belongs to the glutamate--cysteine ligase type 2 family. EgtA subfamily.</text>
</comment>
<evidence type="ECO:0000313" key="5">
    <source>
        <dbReference type="EMBL" id="OGG93598.1"/>
    </source>
</evidence>
<organism evidence="5 6">
    <name type="scientific">Candidatus Lambdaproteobacteria bacterium RIFOXYD2_FULL_50_16</name>
    <dbReference type="NCBI Taxonomy" id="1817772"/>
    <lineage>
        <taxon>Bacteria</taxon>
        <taxon>Pseudomonadati</taxon>
        <taxon>Pseudomonadota</taxon>
        <taxon>Candidatus Lambdaproteobacteria</taxon>
    </lineage>
</organism>
<dbReference type="GO" id="GO:0004357">
    <property type="term" value="F:glutamate-cysteine ligase activity"/>
    <property type="evidence" value="ECO:0007669"/>
    <property type="project" value="UniProtKB-UniRule"/>
</dbReference>
<dbReference type="InterPro" id="IPR006336">
    <property type="entry name" value="GCS2"/>
</dbReference>
<evidence type="ECO:0000256" key="2">
    <source>
        <dbReference type="ARBA" id="ARBA00022741"/>
    </source>
</evidence>
<gene>
    <name evidence="5" type="ORF">A2527_11870</name>
</gene>
<comment type="catalytic activity">
    <reaction evidence="4">
        <text>L-cysteine + L-glutamate + ATP = gamma-L-glutamyl-L-cysteine + ADP + phosphate + H(+)</text>
        <dbReference type="Rhea" id="RHEA:13285"/>
        <dbReference type="ChEBI" id="CHEBI:15378"/>
        <dbReference type="ChEBI" id="CHEBI:29985"/>
        <dbReference type="ChEBI" id="CHEBI:30616"/>
        <dbReference type="ChEBI" id="CHEBI:35235"/>
        <dbReference type="ChEBI" id="CHEBI:43474"/>
        <dbReference type="ChEBI" id="CHEBI:58173"/>
        <dbReference type="ChEBI" id="CHEBI:456216"/>
        <dbReference type="EC" id="6.3.2.2"/>
    </reaction>
</comment>
<dbReference type="Proteomes" id="UP000178449">
    <property type="component" value="Unassembled WGS sequence"/>
</dbReference>
<dbReference type="InterPro" id="IPR035434">
    <property type="entry name" value="GCL_bact_plant"/>
</dbReference>
<name>A0A1F6G655_9PROT</name>
<dbReference type="AlphaFoldDB" id="A0A1F6G655"/>
<evidence type="ECO:0000256" key="3">
    <source>
        <dbReference type="ARBA" id="ARBA00022840"/>
    </source>
</evidence>
<dbReference type="EC" id="6.3.2.2" evidence="4"/>
<dbReference type="STRING" id="1817772.A2527_11870"/>